<accession>A0AC34RBQ5</accession>
<evidence type="ECO:0000313" key="1">
    <source>
        <dbReference type="Proteomes" id="UP000887576"/>
    </source>
</evidence>
<name>A0AC34RBQ5_9BILA</name>
<protein>
    <submittedName>
        <fullName evidence="2">VWFA domain-containing protein</fullName>
    </submittedName>
</protein>
<organism evidence="1 2">
    <name type="scientific">Panagrolaimus sp. JU765</name>
    <dbReference type="NCBI Taxonomy" id="591449"/>
    <lineage>
        <taxon>Eukaryota</taxon>
        <taxon>Metazoa</taxon>
        <taxon>Ecdysozoa</taxon>
        <taxon>Nematoda</taxon>
        <taxon>Chromadorea</taxon>
        <taxon>Rhabditida</taxon>
        <taxon>Tylenchina</taxon>
        <taxon>Panagrolaimomorpha</taxon>
        <taxon>Panagrolaimoidea</taxon>
        <taxon>Panagrolaimidae</taxon>
        <taxon>Panagrolaimus</taxon>
    </lineage>
</organism>
<dbReference type="WBParaSite" id="JU765_v2.g5276.t1">
    <property type="protein sequence ID" value="JU765_v2.g5276.t1"/>
    <property type="gene ID" value="JU765_v2.g5276"/>
</dbReference>
<sequence>RYCNPKPYVCQSQACDADLLCIENPVFPTTPNYNCEIDFTIAIDMSSAMQRKSNMDDLVDDLLGNFFRSYDIYSAQTSLIVFGLEQIEFTGYFDNHVDVRDHLLLAQTQANEYGLRKSNLSDVYLTFRDNQLISGRNLKKIFVVLTAITNPDNVGSAVNFFDQIKSRGAYVILVSLNNPNNSGQLTRIADEVRFSSDYTIPDTNDVLNLACKFSGQTIGPSHPTTTLAPGANPLSNAIGTPCSTNSSNAWLDLYFVIEVSKGMLETDLFNLSKQLTTLFHGLTIGLTPKQSTRVGIITYASNATVRLTLTNCFDPTTLLIAVYHLSNYRLSNDSGTNIKAGLETAYNLTQIERSYRPTAIIIIAASYDPYDSNDPSQVAENIKEDGTVILTIAYESSGALNPGLGKLSSPGHAYENTDVELFDKLLFAFTQINCFCPPKTFQFQIYNDEFRNFTIFGDCLYGSGQSIMDAEFAELFCEKDDATLASVTSLRKLDFIVDNILQQTMNNTRQFTVGTHLVEGQWMWFGYNGTSYPVGDYPKIPPGSSGTWGYFNNTFGFNWDFQLQNATRNPKPYVCQKKACDADFVCNVTAHSFKKR</sequence>
<dbReference type="Proteomes" id="UP000887576">
    <property type="component" value="Unplaced"/>
</dbReference>
<proteinExistence type="predicted"/>
<evidence type="ECO:0000313" key="2">
    <source>
        <dbReference type="WBParaSite" id="JU765_v2.g5276.t1"/>
    </source>
</evidence>
<reference evidence="2" key="1">
    <citation type="submission" date="2022-11" db="UniProtKB">
        <authorList>
            <consortium name="WormBaseParasite"/>
        </authorList>
    </citation>
    <scope>IDENTIFICATION</scope>
</reference>